<keyword evidence="1 2" id="KW-0012">Acyltransferase</keyword>
<dbReference type="EC" id="2.3.1.-" evidence="2"/>
<proteinExistence type="inferred from homology"/>
<dbReference type="InterPro" id="IPR013601">
    <property type="entry name" value="FAE1_typ3_polyketide_synth"/>
</dbReference>
<evidence type="ECO:0000259" key="5">
    <source>
        <dbReference type="Pfam" id="PF08392"/>
    </source>
</evidence>
<accession>A0A8T2USY8</accession>
<keyword evidence="7" id="KW-1185">Reference proteome</keyword>
<dbReference type="PIRSF" id="PIRSF036417">
    <property type="entry name" value="3-ktacl-CoA_syn"/>
    <property type="match status" value="1"/>
</dbReference>
<keyword evidence="3" id="KW-1133">Transmembrane helix</keyword>
<dbReference type="SUPFAM" id="SSF53901">
    <property type="entry name" value="Thiolase-like"/>
    <property type="match status" value="2"/>
</dbReference>
<reference evidence="6" key="1">
    <citation type="submission" date="2021-08" db="EMBL/GenBank/DDBJ databases">
        <title>WGS assembly of Ceratopteris richardii.</title>
        <authorList>
            <person name="Marchant D.B."/>
            <person name="Chen G."/>
            <person name="Jenkins J."/>
            <person name="Shu S."/>
            <person name="Leebens-Mack J."/>
            <person name="Grimwood J."/>
            <person name="Schmutz J."/>
            <person name="Soltis P."/>
            <person name="Soltis D."/>
            <person name="Chen Z.-H."/>
        </authorList>
    </citation>
    <scope>NUCLEOTIDE SEQUENCE</scope>
    <source>
        <strain evidence="6">Whitten #5841</strain>
        <tissue evidence="6">Leaf</tissue>
    </source>
</reference>
<dbReference type="InterPro" id="IPR012392">
    <property type="entry name" value="3-ktacl-CoA_syn"/>
</dbReference>
<dbReference type="Gene3D" id="3.40.47.10">
    <property type="match status" value="1"/>
</dbReference>
<gene>
    <name evidence="6" type="ORF">KP509_05G086300</name>
</gene>
<dbReference type="InterPro" id="IPR016039">
    <property type="entry name" value="Thiolase-like"/>
</dbReference>
<comment type="caution">
    <text evidence="6">The sequence shown here is derived from an EMBL/GenBank/DDBJ whole genome shotgun (WGS) entry which is preliminary data.</text>
</comment>
<protein>
    <recommendedName>
        <fullName evidence="2">3-ketoacyl-CoA synthase</fullName>
        <ecNumber evidence="2">2.3.1.-</ecNumber>
    </recommendedName>
</protein>
<sequence length="481" mass="53420">MLTTSTVPFILMSGLLVYGTSNAFPLQPIAWLSCLAVVSFALLCCIVSPLSRILNRPRAVYIVDHVCYQPDDSLKANLEVSEFLSRSVRSFTPPSIEFQRKIFLRSGLGEETYLPPFMFEGPFNVDDGSVHGRTGGGLSEAWKEAAMVMFESVAELLATTGVDPRAIGILITNCSLFSPTPSLASMLVQRFKMKESVKSFHLGGMGCSASVIACAMAYDLLKVNPNEYAMVVSTESITNNWYIGNEKPMLVTNCLFRLGCAAILLTNRISASARSKYELLRSVRTHAAADDKAYMCAFQKEDREGIVAVELSKDLMGVAARALRENIIRLGPSILPIDEQLRFVFSFLCENILHLQIKRYQPDFTKAVSHFAIHAGGRAVIDEIERNLHLNEKLLEPSRATLHRFGNTSASCVWYALAYMETKQRVRKGEKVWMLGLGSGFKCNSLVLKSLADIRLPSKGAWLDSIHRYPACMGSIHRRDH</sequence>
<evidence type="ECO:0000313" key="6">
    <source>
        <dbReference type="EMBL" id="KAH7437730.1"/>
    </source>
</evidence>
<feature type="transmembrane region" description="Helical" evidence="3">
    <location>
        <begin position="200"/>
        <end position="218"/>
    </location>
</feature>
<evidence type="ECO:0000313" key="7">
    <source>
        <dbReference type="Proteomes" id="UP000825935"/>
    </source>
</evidence>
<feature type="transmembrane region" description="Helical" evidence="3">
    <location>
        <begin position="29"/>
        <end position="50"/>
    </location>
</feature>
<dbReference type="AlphaFoldDB" id="A0A8T2USY8"/>
<evidence type="ECO:0000259" key="4">
    <source>
        <dbReference type="Pfam" id="PF02797"/>
    </source>
</evidence>
<dbReference type="GO" id="GO:0016020">
    <property type="term" value="C:membrane"/>
    <property type="evidence" value="ECO:0007669"/>
    <property type="project" value="InterPro"/>
</dbReference>
<dbReference type="GO" id="GO:0006633">
    <property type="term" value="P:fatty acid biosynthetic process"/>
    <property type="evidence" value="ECO:0007669"/>
    <property type="project" value="InterPro"/>
</dbReference>
<dbReference type="EMBL" id="CM035410">
    <property type="protein sequence ID" value="KAH7437730.1"/>
    <property type="molecule type" value="Genomic_DNA"/>
</dbReference>
<dbReference type="Pfam" id="PF08392">
    <property type="entry name" value="FAE1_CUT1_RppA"/>
    <property type="match status" value="1"/>
</dbReference>
<name>A0A8T2USY8_CERRI</name>
<dbReference type="GO" id="GO:0016747">
    <property type="term" value="F:acyltransferase activity, transferring groups other than amino-acyl groups"/>
    <property type="evidence" value="ECO:0007669"/>
    <property type="project" value="InterPro"/>
</dbReference>
<dbReference type="PANTHER" id="PTHR31561">
    <property type="entry name" value="3-KETOACYL-COA SYNTHASE"/>
    <property type="match status" value="1"/>
</dbReference>
<feature type="domain" description="FAE" evidence="5">
    <location>
        <begin position="54"/>
        <end position="350"/>
    </location>
</feature>
<dbReference type="OrthoDB" id="329835at2759"/>
<comment type="pathway">
    <text evidence="2">Lipid metabolism; fatty acid biosynthesis.</text>
</comment>
<comment type="similarity">
    <text evidence="2">Belongs to the thiolase-like superfamily. Chalcone/stilbene synthases family.</text>
</comment>
<dbReference type="Pfam" id="PF02797">
    <property type="entry name" value="Chal_sti_synt_C"/>
    <property type="match status" value="1"/>
</dbReference>
<dbReference type="Proteomes" id="UP000825935">
    <property type="component" value="Chromosome 5"/>
</dbReference>
<keyword evidence="3" id="KW-0472">Membrane</keyword>
<dbReference type="CDD" id="cd00831">
    <property type="entry name" value="CHS_like"/>
    <property type="match status" value="1"/>
</dbReference>
<evidence type="ECO:0000256" key="2">
    <source>
        <dbReference type="PIRNR" id="PIRNR036417"/>
    </source>
</evidence>
<keyword evidence="2" id="KW-0808">Transferase</keyword>
<organism evidence="6 7">
    <name type="scientific">Ceratopteris richardii</name>
    <name type="common">Triangle waterfern</name>
    <dbReference type="NCBI Taxonomy" id="49495"/>
    <lineage>
        <taxon>Eukaryota</taxon>
        <taxon>Viridiplantae</taxon>
        <taxon>Streptophyta</taxon>
        <taxon>Embryophyta</taxon>
        <taxon>Tracheophyta</taxon>
        <taxon>Polypodiopsida</taxon>
        <taxon>Polypodiidae</taxon>
        <taxon>Polypodiales</taxon>
        <taxon>Pteridineae</taxon>
        <taxon>Pteridaceae</taxon>
        <taxon>Parkerioideae</taxon>
        <taxon>Ceratopteris</taxon>
    </lineage>
</organism>
<evidence type="ECO:0000256" key="3">
    <source>
        <dbReference type="SAM" id="Phobius"/>
    </source>
</evidence>
<dbReference type="InterPro" id="IPR012328">
    <property type="entry name" value="Chalcone/stilbene_synt_C"/>
</dbReference>
<feature type="domain" description="Chalcone/stilbene synthase C-terminal" evidence="4">
    <location>
        <begin position="371"/>
        <end position="451"/>
    </location>
</feature>
<evidence type="ECO:0000256" key="1">
    <source>
        <dbReference type="ARBA" id="ARBA00023315"/>
    </source>
</evidence>
<keyword evidence="3" id="KW-0812">Transmembrane</keyword>